<dbReference type="PANTHER" id="PTHR26451">
    <property type="entry name" value="G_PROTEIN_RECEP_F1_2 DOMAIN-CONTAINING PROTEIN"/>
    <property type="match status" value="1"/>
</dbReference>
<feature type="transmembrane region" description="Helical" evidence="5">
    <location>
        <begin position="124"/>
        <end position="144"/>
    </location>
</feature>
<dbReference type="InterPro" id="IPR052921">
    <property type="entry name" value="GPCR1_Superfamily_Member"/>
</dbReference>
<evidence type="ECO:0000313" key="7">
    <source>
        <dbReference type="EMBL" id="KAF7705579.1"/>
    </source>
</evidence>
<feature type="transmembrane region" description="Helical" evidence="5">
    <location>
        <begin position="91"/>
        <end position="112"/>
    </location>
</feature>
<feature type="transmembrane region" description="Helical" evidence="5">
    <location>
        <begin position="45"/>
        <end position="70"/>
    </location>
</feature>
<accession>A0A8T0BF15</accession>
<protein>
    <recommendedName>
        <fullName evidence="6">G-protein coupled receptors family 1 profile domain-containing protein</fullName>
    </recommendedName>
</protein>
<comment type="subcellular location">
    <subcellularLocation>
        <location evidence="1">Membrane</location>
    </subcellularLocation>
</comment>
<proteinExistence type="predicted"/>
<comment type="caution">
    <text evidence="7">The sequence shown here is derived from an EMBL/GenBank/DDBJ whole genome shotgun (WGS) entry which is preliminary data.</text>
</comment>
<dbReference type="GO" id="GO:0005549">
    <property type="term" value="F:odorant binding"/>
    <property type="evidence" value="ECO:0007669"/>
    <property type="project" value="TreeGrafter"/>
</dbReference>
<evidence type="ECO:0000256" key="4">
    <source>
        <dbReference type="ARBA" id="ARBA00023136"/>
    </source>
</evidence>
<evidence type="ECO:0000313" key="8">
    <source>
        <dbReference type="Proteomes" id="UP000606274"/>
    </source>
</evidence>
<evidence type="ECO:0000256" key="5">
    <source>
        <dbReference type="SAM" id="Phobius"/>
    </source>
</evidence>
<dbReference type="CDD" id="cd00637">
    <property type="entry name" value="7tm_classA_rhodopsin-like"/>
    <property type="match status" value="1"/>
</dbReference>
<dbReference type="GO" id="GO:0004984">
    <property type="term" value="F:olfactory receptor activity"/>
    <property type="evidence" value="ECO:0007669"/>
    <property type="project" value="TreeGrafter"/>
</dbReference>
<keyword evidence="2 5" id="KW-0812">Transmembrane</keyword>
<evidence type="ECO:0000256" key="1">
    <source>
        <dbReference type="ARBA" id="ARBA00004370"/>
    </source>
</evidence>
<organism evidence="7 8">
    <name type="scientific">Silurus meridionalis</name>
    <name type="common">Southern catfish</name>
    <name type="synonym">Silurus soldatovi meridionalis</name>
    <dbReference type="NCBI Taxonomy" id="175797"/>
    <lineage>
        <taxon>Eukaryota</taxon>
        <taxon>Metazoa</taxon>
        <taxon>Chordata</taxon>
        <taxon>Craniata</taxon>
        <taxon>Vertebrata</taxon>
        <taxon>Euteleostomi</taxon>
        <taxon>Actinopterygii</taxon>
        <taxon>Neopterygii</taxon>
        <taxon>Teleostei</taxon>
        <taxon>Ostariophysi</taxon>
        <taxon>Siluriformes</taxon>
        <taxon>Siluridae</taxon>
        <taxon>Silurus</taxon>
    </lineage>
</organism>
<feature type="transmembrane region" description="Helical" evidence="5">
    <location>
        <begin position="165"/>
        <end position="189"/>
    </location>
</feature>
<gene>
    <name evidence="7" type="ORF">HF521_020865</name>
</gene>
<feature type="transmembrane region" description="Helical" evidence="5">
    <location>
        <begin position="266"/>
        <end position="289"/>
    </location>
</feature>
<dbReference type="EMBL" id="JABFDY010000007">
    <property type="protein sequence ID" value="KAF7705579.1"/>
    <property type="molecule type" value="Genomic_DNA"/>
</dbReference>
<dbReference type="Pfam" id="PF00001">
    <property type="entry name" value="7tm_1"/>
    <property type="match status" value="1"/>
</dbReference>
<dbReference type="AlphaFoldDB" id="A0A8T0BF15"/>
<sequence length="386" mass="44061">MNSSQKKQVDCKNFAELSFSKSQISVQWRSEVTSCLFWSIIYNEFLLNLSIFTILILFTFSLVVNIYLLLGLEHSEALSWNPRYVLLKNLIVSDLLLTVMISLPALHCLLWHETLIFNFRCIAQYFTIAVATLGSLLTITSMALESFVYTCHGIHYLGIMTNMRLYCFMILIWLLALAGAGSSTTLVLMGRANFGRILAGFVCEPEDVQAQLEASNYFETFNKIFIGSVLFLFLLVFSFSYGRMYQIARQVQQPFQQENAHARCTIFFYFAIFLLQLFPSIINLITMFGRDVDNHIYMIMLSLVPPCVNPVAYGIRNRCTLYYYFNASDSDSDIVDHAPFQVHLGFYFHASDSDSDIVGHASFQTCHGHLLSALLQSIHSSHPHLF</sequence>
<name>A0A8T0BF15_SILME</name>
<evidence type="ECO:0000259" key="6">
    <source>
        <dbReference type="PROSITE" id="PS50262"/>
    </source>
</evidence>
<dbReference type="SUPFAM" id="SSF81321">
    <property type="entry name" value="Family A G protein-coupled receptor-like"/>
    <property type="match status" value="1"/>
</dbReference>
<evidence type="ECO:0000256" key="2">
    <source>
        <dbReference type="ARBA" id="ARBA00022692"/>
    </source>
</evidence>
<dbReference type="InterPro" id="IPR017452">
    <property type="entry name" value="GPCR_Rhodpsn_7TM"/>
</dbReference>
<dbReference type="GO" id="GO:0004930">
    <property type="term" value="F:G protein-coupled receptor activity"/>
    <property type="evidence" value="ECO:0007669"/>
    <property type="project" value="InterPro"/>
</dbReference>
<feature type="domain" description="G-protein coupled receptors family 1 profile" evidence="6">
    <location>
        <begin position="64"/>
        <end position="313"/>
    </location>
</feature>
<dbReference type="PROSITE" id="PS50262">
    <property type="entry name" value="G_PROTEIN_RECEP_F1_2"/>
    <property type="match status" value="1"/>
</dbReference>
<keyword evidence="3 5" id="KW-1133">Transmembrane helix</keyword>
<dbReference type="PANTHER" id="PTHR26451:SF905">
    <property type="entry name" value="OLFACTORY RECEPTOR 2G3-LIKE"/>
    <property type="match status" value="1"/>
</dbReference>
<evidence type="ECO:0000256" key="3">
    <source>
        <dbReference type="ARBA" id="ARBA00022989"/>
    </source>
</evidence>
<dbReference type="GO" id="GO:0016020">
    <property type="term" value="C:membrane"/>
    <property type="evidence" value="ECO:0007669"/>
    <property type="project" value="UniProtKB-SubCell"/>
</dbReference>
<keyword evidence="4 5" id="KW-0472">Membrane</keyword>
<reference evidence="7" key="1">
    <citation type="submission" date="2020-08" db="EMBL/GenBank/DDBJ databases">
        <title>Chromosome-level assembly of Southern catfish (Silurus meridionalis) provides insights into visual adaptation to the nocturnal and benthic lifestyles.</title>
        <authorList>
            <person name="Zhang Y."/>
            <person name="Wang D."/>
            <person name="Peng Z."/>
        </authorList>
    </citation>
    <scope>NUCLEOTIDE SEQUENCE</scope>
    <source>
        <strain evidence="7">SWU-2019-XX</strain>
        <tissue evidence="7">Muscle</tissue>
    </source>
</reference>
<feature type="transmembrane region" description="Helical" evidence="5">
    <location>
        <begin position="295"/>
        <end position="315"/>
    </location>
</feature>
<dbReference type="InterPro" id="IPR000276">
    <property type="entry name" value="GPCR_Rhodpsn"/>
</dbReference>
<keyword evidence="8" id="KW-1185">Reference proteome</keyword>
<dbReference type="Gene3D" id="1.20.1070.10">
    <property type="entry name" value="Rhodopsin 7-helix transmembrane proteins"/>
    <property type="match status" value="1"/>
</dbReference>
<dbReference type="Proteomes" id="UP000606274">
    <property type="component" value="Unassembled WGS sequence"/>
</dbReference>
<feature type="transmembrane region" description="Helical" evidence="5">
    <location>
        <begin position="224"/>
        <end position="245"/>
    </location>
</feature>